<evidence type="ECO:0000313" key="3">
    <source>
        <dbReference type="Proteomes" id="UP000192756"/>
    </source>
</evidence>
<dbReference type="SUPFAM" id="SSF159888">
    <property type="entry name" value="YdhG-like"/>
    <property type="match status" value="1"/>
</dbReference>
<feature type="domain" description="YdhG-like" evidence="1">
    <location>
        <begin position="21"/>
        <end position="115"/>
    </location>
</feature>
<evidence type="ECO:0000259" key="1">
    <source>
        <dbReference type="Pfam" id="PF08818"/>
    </source>
</evidence>
<name>A0A1W2DDC3_9SPHI</name>
<dbReference type="OrthoDB" id="9800461at2"/>
<dbReference type="Pfam" id="PF13376">
    <property type="entry name" value="OmdA"/>
    <property type="match status" value="1"/>
</dbReference>
<dbReference type="Proteomes" id="UP000192756">
    <property type="component" value="Unassembled WGS sequence"/>
</dbReference>
<dbReference type="Pfam" id="PF08818">
    <property type="entry name" value="DUF1801"/>
    <property type="match status" value="1"/>
</dbReference>
<reference evidence="3" key="1">
    <citation type="submission" date="2017-04" db="EMBL/GenBank/DDBJ databases">
        <authorList>
            <person name="Varghese N."/>
            <person name="Submissions S."/>
        </authorList>
    </citation>
    <scope>NUCLEOTIDE SEQUENCE [LARGE SCALE GENOMIC DNA]</scope>
    <source>
        <strain evidence="3">DSM 12126</strain>
    </source>
</reference>
<protein>
    <submittedName>
        <fullName evidence="2">Uncharacterized conserved protein YdeI, YjbR/CyaY-like superfamily, DUF1801 family</fullName>
    </submittedName>
</protein>
<organism evidence="2 3">
    <name type="scientific">Pedobacter africanus</name>
    <dbReference type="NCBI Taxonomy" id="151894"/>
    <lineage>
        <taxon>Bacteria</taxon>
        <taxon>Pseudomonadati</taxon>
        <taxon>Bacteroidota</taxon>
        <taxon>Sphingobacteriia</taxon>
        <taxon>Sphingobacteriales</taxon>
        <taxon>Sphingobacteriaceae</taxon>
        <taxon>Pedobacter</taxon>
    </lineage>
</organism>
<dbReference type="EMBL" id="FWXT01000003">
    <property type="protein sequence ID" value="SMC95495.1"/>
    <property type="molecule type" value="Genomic_DNA"/>
</dbReference>
<keyword evidence="3" id="KW-1185">Reference proteome</keyword>
<dbReference type="Gene3D" id="3.90.1150.200">
    <property type="match status" value="1"/>
</dbReference>
<evidence type="ECO:0000313" key="2">
    <source>
        <dbReference type="EMBL" id="SMC95495.1"/>
    </source>
</evidence>
<accession>A0A1W2DDC3</accession>
<dbReference type="RefSeq" id="WP_084240445.1">
    <property type="nucleotide sequence ID" value="NZ_FWXT01000003.1"/>
</dbReference>
<dbReference type="STRING" id="151894.SAMN04488524_3657"/>
<gene>
    <name evidence="2" type="ORF">SAMN04488524_3657</name>
</gene>
<dbReference type="AlphaFoldDB" id="A0A1W2DDC3"/>
<proteinExistence type="predicted"/>
<dbReference type="InterPro" id="IPR014922">
    <property type="entry name" value="YdhG-like"/>
</dbReference>
<sequence>MEKYDARIETYINASAGFAHPILRHLRKLIHQASDEIRETIKWGFPHFEYKGTVCSMASFKAHCAFGFWKSTLLDDPAGILGKEKEQAMGQLGRITAVSDLPDDAILTAYIKNAVRLNEEGVKLIKKPAAEKKVLEIPDYFLAGLSAVPPAIQNFNNFSPSQKKEYIEWITEAKTEATREKRLKTAAEWISEGKHRNWKYER</sequence>